<evidence type="ECO:0000313" key="2">
    <source>
        <dbReference type="Proteomes" id="UP000202219"/>
    </source>
</evidence>
<dbReference type="EMBL" id="KU935727">
    <property type="protein sequence ID" value="AMS02059.1"/>
    <property type="molecule type" value="Genomic_DNA"/>
</dbReference>
<organism evidence="1 2">
    <name type="scientific">Mycobacterium phage Panchino</name>
    <dbReference type="NCBI Taxonomy" id="1821537"/>
    <lineage>
        <taxon>Viruses</taxon>
        <taxon>Duplodnaviria</taxon>
        <taxon>Heunggongvirae</taxon>
        <taxon>Uroviricota</taxon>
        <taxon>Caudoviricetes</taxon>
        <taxon>Nclasvirinae</taxon>
        <taxon>Charlievirus</taxon>
        <taxon>Charlievirus panchino</taxon>
    </lineage>
</organism>
<accession>A0A142K7H6</accession>
<dbReference type="Proteomes" id="UP000202219">
    <property type="component" value="Segment"/>
</dbReference>
<protein>
    <submittedName>
        <fullName evidence="1">Uncharacterized protein</fullName>
    </submittedName>
</protein>
<dbReference type="OrthoDB" id="20282at10239"/>
<sequence length="90" mass="10018">MSTRQIDMTPESSLERVANIAIDVAEKIREDDPRRLYAELVNLAQWHPAKAAQVTMALAAFFNPDEGTATLRRRVEAITGHRCRVIGVAS</sequence>
<dbReference type="KEGG" id="vg:29123608"/>
<name>A0A142K7H6_9CAUD</name>
<gene>
    <name evidence="1" type="primary">41</name>
    <name evidence="1" type="ORF">SEA_PANCHINO_41</name>
</gene>
<keyword evidence="2" id="KW-1185">Reference proteome</keyword>
<reference evidence="2" key="1">
    <citation type="submission" date="2016-03" db="EMBL/GenBank/DDBJ databases">
        <authorList>
            <person name="Ploux O."/>
        </authorList>
    </citation>
    <scope>NUCLEOTIDE SEQUENCE [LARGE SCALE GENOMIC DNA]</scope>
</reference>
<dbReference type="GeneID" id="29123608"/>
<evidence type="ECO:0000313" key="1">
    <source>
        <dbReference type="EMBL" id="AMS02059.1"/>
    </source>
</evidence>
<dbReference type="SUPFAM" id="SSF109755">
    <property type="entry name" value="PhoU-like"/>
    <property type="match status" value="1"/>
</dbReference>
<dbReference type="RefSeq" id="YP_009304949.1">
    <property type="nucleotide sequence ID" value="NC_031281.1"/>
</dbReference>
<proteinExistence type="predicted"/>